<protein>
    <recommendedName>
        <fullName evidence="4">DUF805 domain-containing protein</fullName>
    </recommendedName>
</protein>
<comment type="caution">
    <text evidence="2">The sequence shown here is derived from an EMBL/GenBank/DDBJ whole genome shotgun (WGS) entry which is preliminary data.</text>
</comment>
<keyword evidence="1" id="KW-0472">Membrane</keyword>
<accession>A0ABY2Z156</accession>
<proteinExistence type="predicted"/>
<dbReference type="Proteomes" id="UP000316851">
    <property type="component" value="Unassembled WGS sequence"/>
</dbReference>
<feature type="transmembrane region" description="Helical" evidence="1">
    <location>
        <begin position="20"/>
        <end position="38"/>
    </location>
</feature>
<keyword evidence="1" id="KW-0812">Transmembrane</keyword>
<feature type="transmembrane region" description="Helical" evidence="1">
    <location>
        <begin position="50"/>
        <end position="71"/>
    </location>
</feature>
<reference evidence="2" key="1">
    <citation type="submission" date="2019-06" db="EMBL/GenBank/DDBJ databases">
        <title>Mycoplasma neophronis type strain whole genome sequence.</title>
        <authorList>
            <person name="Spergser J."/>
        </authorList>
    </citation>
    <scope>NUCLEOTIDE SEQUENCE [LARGE SCALE GENOMIC DNA]</scope>
    <source>
        <strain evidence="2">DSM 24097</strain>
    </source>
</reference>
<gene>
    <name evidence="2" type="ORF">FJR74_00680</name>
</gene>
<sequence>MAKKKISKPMRLYKIGKWFITFEIFFLVGAISAIILLTTNKINNGNYGHIYPTSILFFVMTFVFMIGLMIWGGFGYKYSIKINDLKMKNKFIFTFIPLLNIVWLYFCVAAMIALKEANDKPIQAYIQADN</sequence>
<organism evidence="2 3">
    <name type="scientific">Metamycoplasma neophronis</name>
    <dbReference type="NCBI Taxonomy" id="872983"/>
    <lineage>
        <taxon>Bacteria</taxon>
        <taxon>Bacillati</taxon>
        <taxon>Mycoplasmatota</taxon>
        <taxon>Mycoplasmoidales</taxon>
        <taxon>Metamycoplasmataceae</taxon>
        <taxon>Metamycoplasma</taxon>
    </lineage>
</organism>
<dbReference type="RefSeq" id="WP_140914627.1">
    <property type="nucleotide sequence ID" value="NZ_VHHP01000002.1"/>
</dbReference>
<evidence type="ECO:0000313" key="3">
    <source>
        <dbReference type="Proteomes" id="UP000316851"/>
    </source>
</evidence>
<evidence type="ECO:0008006" key="4">
    <source>
        <dbReference type="Google" id="ProtNLM"/>
    </source>
</evidence>
<keyword evidence="3" id="KW-1185">Reference proteome</keyword>
<keyword evidence="1" id="KW-1133">Transmembrane helix</keyword>
<evidence type="ECO:0000313" key="2">
    <source>
        <dbReference type="EMBL" id="TPR54282.1"/>
    </source>
</evidence>
<evidence type="ECO:0000256" key="1">
    <source>
        <dbReference type="SAM" id="Phobius"/>
    </source>
</evidence>
<feature type="transmembrane region" description="Helical" evidence="1">
    <location>
        <begin position="91"/>
        <end position="114"/>
    </location>
</feature>
<dbReference type="EMBL" id="VHHP01000002">
    <property type="protein sequence ID" value="TPR54282.1"/>
    <property type="molecule type" value="Genomic_DNA"/>
</dbReference>
<name>A0ABY2Z156_9BACT</name>